<evidence type="ECO:0000256" key="1">
    <source>
        <dbReference type="SAM" id="MobiDB-lite"/>
    </source>
</evidence>
<proteinExistence type="predicted"/>
<feature type="compositionally biased region" description="Basic residues" evidence="1">
    <location>
        <begin position="120"/>
        <end position="153"/>
    </location>
</feature>
<protein>
    <submittedName>
        <fullName evidence="3">Lysine transporter LysE</fullName>
    </submittedName>
</protein>
<keyword evidence="2" id="KW-0472">Membrane</keyword>
<keyword evidence="2" id="KW-0812">Transmembrane</keyword>
<feature type="region of interest" description="Disordered" evidence="1">
    <location>
        <begin position="120"/>
        <end position="154"/>
    </location>
</feature>
<feature type="transmembrane region" description="Helical" evidence="2">
    <location>
        <begin position="237"/>
        <end position="256"/>
    </location>
</feature>
<keyword evidence="2" id="KW-1133">Transmembrane helix</keyword>
<evidence type="ECO:0000313" key="3">
    <source>
        <dbReference type="EMBL" id="MFD2798071.1"/>
    </source>
</evidence>
<evidence type="ECO:0000256" key="2">
    <source>
        <dbReference type="SAM" id="Phobius"/>
    </source>
</evidence>
<sequence length="260" mass="26110">MTAALVAGLAAGYGIAVPVGAVGVYLVTLSALTDRRAVRIAAALGAASADGGYALVAVLGGAAVANTLEPVATPLRWTSAAVLVAIAVTVGGAAIARFRRGRQPDHLRIATSPIARFRRGKQSGHLRRGQGHRVRAGHARGQGHRARAGHPGHLRAAPTATPSRAYATLLAITALNPATVAYFAALVLGDGARLAGTPTTGTMFVLAAFAASASWQLTLVCGGAVLGRFVTGPRGRLATAVVSSVVVAGLAVGILAEDAW</sequence>
<reference evidence="4" key="1">
    <citation type="journal article" date="2019" name="Int. J. Syst. Evol. Microbiol.">
        <title>The Global Catalogue of Microorganisms (GCM) 10K type strain sequencing project: providing services to taxonomists for standard genome sequencing and annotation.</title>
        <authorList>
            <consortium name="The Broad Institute Genomics Platform"/>
            <consortium name="The Broad Institute Genome Sequencing Center for Infectious Disease"/>
            <person name="Wu L."/>
            <person name="Ma J."/>
        </authorList>
    </citation>
    <scope>NUCLEOTIDE SEQUENCE [LARGE SCALE GENOMIC DNA]</scope>
    <source>
        <strain evidence="4">IBRC-M 10906</strain>
    </source>
</reference>
<dbReference type="Proteomes" id="UP001597478">
    <property type="component" value="Unassembled WGS sequence"/>
</dbReference>
<gene>
    <name evidence="3" type="ORF">ACFS2C_01525</name>
</gene>
<keyword evidence="4" id="KW-1185">Reference proteome</keyword>
<feature type="transmembrane region" description="Helical" evidence="2">
    <location>
        <begin position="201"/>
        <end position="225"/>
    </location>
</feature>
<feature type="transmembrane region" description="Helical" evidence="2">
    <location>
        <begin position="165"/>
        <end position="189"/>
    </location>
</feature>
<comment type="caution">
    <text evidence="3">The sequence shown here is derived from an EMBL/GenBank/DDBJ whole genome shotgun (WGS) entry which is preliminary data.</text>
</comment>
<feature type="transmembrane region" description="Helical" evidence="2">
    <location>
        <begin position="40"/>
        <end position="65"/>
    </location>
</feature>
<accession>A0ABW5W782</accession>
<dbReference type="EMBL" id="JBHUOF010000001">
    <property type="protein sequence ID" value="MFD2798071.1"/>
    <property type="molecule type" value="Genomic_DNA"/>
</dbReference>
<feature type="transmembrane region" description="Helical" evidence="2">
    <location>
        <begin position="77"/>
        <end position="98"/>
    </location>
</feature>
<evidence type="ECO:0000313" key="4">
    <source>
        <dbReference type="Proteomes" id="UP001597478"/>
    </source>
</evidence>
<dbReference type="RefSeq" id="WP_377387713.1">
    <property type="nucleotide sequence ID" value="NZ_JBHSAN010000008.1"/>
</dbReference>
<feature type="transmembrane region" description="Helical" evidence="2">
    <location>
        <begin position="6"/>
        <end position="28"/>
    </location>
</feature>
<organism evidence="3 4">
    <name type="scientific">Prauserella oleivorans</name>
    <dbReference type="NCBI Taxonomy" id="1478153"/>
    <lineage>
        <taxon>Bacteria</taxon>
        <taxon>Bacillati</taxon>
        <taxon>Actinomycetota</taxon>
        <taxon>Actinomycetes</taxon>
        <taxon>Pseudonocardiales</taxon>
        <taxon>Pseudonocardiaceae</taxon>
        <taxon>Prauserella</taxon>
    </lineage>
</organism>
<name>A0ABW5W782_9PSEU</name>